<dbReference type="AlphaFoldDB" id="A0A133V0D0"/>
<dbReference type="EMBL" id="LHXV01000064">
    <property type="protein sequence ID" value="KXA99901.1"/>
    <property type="molecule type" value="Genomic_DNA"/>
</dbReference>
<keyword evidence="3" id="KW-1185">Reference proteome</keyword>
<evidence type="ECO:0000256" key="1">
    <source>
        <dbReference type="SAM" id="MobiDB-lite"/>
    </source>
</evidence>
<proteinExistence type="predicted"/>
<comment type="caution">
    <text evidence="2">The sequence shown here is derived from an EMBL/GenBank/DDBJ whole genome shotgun (WGS) entry which is preliminary data.</text>
</comment>
<dbReference type="Proteomes" id="UP000070344">
    <property type="component" value="Unassembled WGS sequence"/>
</dbReference>
<evidence type="ECO:0000313" key="3">
    <source>
        <dbReference type="Proteomes" id="UP000070344"/>
    </source>
</evidence>
<sequence length="106" mass="12221">MERILEHLGALEEVHEEPSPRRGEIEEYDRPGAELRSPFIEVLEEVGEVPEDETSRKDLLRMASGPKYKAYGEMSDRILEHLDFVTDHLKEMKGRSESLKIWGGRG</sequence>
<evidence type="ECO:0000313" key="2">
    <source>
        <dbReference type="EMBL" id="KXA99901.1"/>
    </source>
</evidence>
<protein>
    <submittedName>
        <fullName evidence="2">Uncharacterized protein</fullName>
    </submittedName>
</protein>
<gene>
    <name evidence="2" type="ORF">AKJ41_04690</name>
</gene>
<accession>A0A133V0D0</accession>
<name>A0A133V0D0_9EURY</name>
<organism evidence="2 3">
    <name type="scientific">candidate division MSBL1 archaeon SCGC-AAA259O05</name>
    <dbReference type="NCBI Taxonomy" id="1698271"/>
    <lineage>
        <taxon>Archaea</taxon>
        <taxon>Methanobacteriati</taxon>
        <taxon>Methanobacteriota</taxon>
        <taxon>candidate division MSBL1</taxon>
    </lineage>
</organism>
<reference evidence="2 3" key="1">
    <citation type="journal article" date="2016" name="Sci. Rep.">
        <title>Metabolic traits of an uncultured archaeal lineage -MSBL1- from brine pools of the Red Sea.</title>
        <authorList>
            <person name="Mwirichia R."/>
            <person name="Alam I."/>
            <person name="Rashid M."/>
            <person name="Vinu M."/>
            <person name="Ba-Alawi W."/>
            <person name="Anthony Kamau A."/>
            <person name="Kamanda Ngugi D."/>
            <person name="Goker M."/>
            <person name="Klenk H.P."/>
            <person name="Bajic V."/>
            <person name="Stingl U."/>
        </authorList>
    </citation>
    <scope>NUCLEOTIDE SEQUENCE [LARGE SCALE GENOMIC DNA]</scope>
    <source>
        <strain evidence="2">SCGC-AAA259O05</strain>
    </source>
</reference>
<feature type="region of interest" description="Disordered" evidence="1">
    <location>
        <begin position="8"/>
        <end position="30"/>
    </location>
</feature>